<reference evidence="1" key="1">
    <citation type="journal article" date="2021" name="Int. J. Syst. Evol. Microbiol.">
        <title>Bradyrhizobium septentrionale sp. nov. (sv. septentrionale) and Bradyrhizobium quebecense sp. nov. (sv. septentrionale) associated with legumes native to Canada possess rearranged symbiosis genes and numerous insertion sequences.</title>
        <authorList>
            <person name="Bromfield E.S.P."/>
            <person name="Cloutier S."/>
        </authorList>
    </citation>
    <scope>NUCLEOTIDE SEQUENCE</scope>
    <source>
        <strain evidence="1">12S5</strain>
    </source>
</reference>
<dbReference type="EMBL" id="JAGEPA010000001">
    <property type="protein sequence ID" value="MBO1427879.1"/>
    <property type="molecule type" value="Genomic_DNA"/>
</dbReference>
<evidence type="ECO:0000313" key="2">
    <source>
        <dbReference type="Proteomes" id="UP000692816"/>
    </source>
</evidence>
<sequence length="116" mass="13047">MAKTTTNTNIDADILALIERHDLLFARLDALYKMEQDDVTEPERAAIMHEAEELAIQIIATPVHTRRALNGKERVAVNEGFDGDDMARRVYVHDLERIAARRRRTVTATDHAAAPA</sequence>
<dbReference type="Proteomes" id="UP000692816">
    <property type="component" value="Unassembled WGS sequence"/>
</dbReference>
<organism evidence="1 2">
    <name type="scientific">Bradyrhizobium quebecense</name>
    <dbReference type="NCBI Taxonomy" id="2748629"/>
    <lineage>
        <taxon>Bacteria</taxon>
        <taxon>Pseudomonadati</taxon>
        <taxon>Pseudomonadota</taxon>
        <taxon>Alphaproteobacteria</taxon>
        <taxon>Hyphomicrobiales</taxon>
        <taxon>Nitrobacteraceae</taxon>
        <taxon>Bradyrhizobium</taxon>
    </lineage>
</organism>
<dbReference type="RefSeq" id="WP_207829649.1">
    <property type="nucleotide sequence ID" value="NZ_CP088282.1"/>
</dbReference>
<comment type="caution">
    <text evidence="1">The sequence shown here is derived from an EMBL/GenBank/DDBJ whole genome shotgun (WGS) entry which is preliminary data.</text>
</comment>
<evidence type="ECO:0000313" key="1">
    <source>
        <dbReference type="EMBL" id="MBO1427879.1"/>
    </source>
</evidence>
<gene>
    <name evidence="1" type="ORF">J4P68_00315</name>
</gene>
<keyword evidence="2" id="KW-1185">Reference proteome</keyword>
<protein>
    <submittedName>
        <fullName evidence="1">Uncharacterized protein</fullName>
    </submittedName>
</protein>
<accession>A0ABS3M8Y3</accession>
<name>A0ABS3M8Y3_9BRAD</name>
<proteinExistence type="predicted"/>